<dbReference type="BioCyc" id="ECOL478008-HMP:G76-482915-MONOMER"/>
<accession>A0A0H3PIF1</accession>
<sequence length="54" mass="6079">MELLLGEKGELIFTGFNVIFCGDTEKLLFLYTAVILRLTVGKSEETLLIMQITL</sequence>
<proteinExistence type="predicted"/>
<evidence type="ECO:0000313" key="2">
    <source>
        <dbReference type="Proteomes" id="UP000004641"/>
    </source>
</evidence>
<organism evidence="1 2">
    <name type="scientific">Escherichia coli O157:H7 (strain EC869)</name>
    <dbReference type="NCBI Taxonomy" id="478008"/>
    <lineage>
        <taxon>Bacteria</taxon>
        <taxon>Pseudomonadati</taxon>
        <taxon>Pseudomonadota</taxon>
        <taxon>Gammaproteobacteria</taxon>
        <taxon>Enterobacterales</taxon>
        <taxon>Enterobacteriaceae</taxon>
        <taxon>Escherichia</taxon>
    </lineage>
</organism>
<dbReference type="EMBL" id="ABHU01000022">
    <property type="protein sequence ID" value="EDU89468.1"/>
    <property type="molecule type" value="Genomic_DNA"/>
</dbReference>
<reference evidence="1 2" key="1">
    <citation type="journal article" date="2011" name="Appl. Environ. Microbiol.">
        <title>Genome signatures of Escherichia coli O157:H7 isolates from the bovine host reservoir.</title>
        <authorList>
            <person name="Eppinger M."/>
            <person name="Mammel M.K."/>
            <person name="Leclerc J.E."/>
            <person name="Ravel J."/>
            <person name="Cebula T.A."/>
        </authorList>
    </citation>
    <scope>NUCLEOTIDE SEQUENCE [LARGE SCALE GENOMIC DNA]</scope>
    <source>
        <strain evidence="1 2">EC869</strain>
    </source>
</reference>
<name>A0A0H3PIF1_ECO5C</name>
<gene>
    <name evidence="1" type="ORF">ECH7EC869_3395</name>
</gene>
<protein>
    <submittedName>
        <fullName evidence="1">Uncharacterized protein</fullName>
    </submittedName>
</protein>
<comment type="caution">
    <text evidence="1">The sequence shown here is derived from an EMBL/GenBank/DDBJ whole genome shotgun (WGS) entry which is preliminary data.</text>
</comment>
<dbReference type="RefSeq" id="WP_000421739.1">
    <property type="nucleotide sequence ID" value="NZ_ABHU01000022.1"/>
</dbReference>
<dbReference type="Proteomes" id="UP000004641">
    <property type="component" value="Unassembled WGS sequence"/>
</dbReference>
<dbReference type="AlphaFoldDB" id="A0A0H3PIF1"/>
<evidence type="ECO:0000313" key="1">
    <source>
        <dbReference type="EMBL" id="EDU89468.1"/>
    </source>
</evidence>